<dbReference type="VEuPathDB" id="AmoebaDB:ACA1_095950"/>
<sequence length="441" mass="48384">MQRLKTTKTPLLLLLVLGLATFVLIALHYLGGAPGETEAEAQQWPEKNQSRTTISRVAVLESTGWHDEVVAALVYAIGQQPSTTALTLYLKARRYGIDQLYAAFAPQASIFPARRMRDFLDLPGGSLPAPDVVVLATGERDFANHADIIHHLFTSSPHTRLLCVVHHAAQWEAGRMPEKLLPFVLPWVEAGRITFLTLAPHVADHLSTIAIPAWRGQVSTPARTPLRARVETWVPVFEVAQAGLAAQRTSVRAGETAFAIQGNFDPGRRNYDGVLSRLRSDGQAAGLTLHLLGSGKGVKVPQGLEGRVVVDSGLAYLPYYAIIARSVALVPSFATDDYYVERASSTVAASLIAGCPLVASRRLLATYTYLDESVVWVQEEDEDEMDVVIRVGHERTAAERSAKNDNVRRRNLELCARSVRQFDRWILEATAARPDIDDSQA</sequence>
<dbReference type="RefSeq" id="XP_004334948.1">
    <property type="nucleotide sequence ID" value="XM_004334900.1"/>
</dbReference>
<dbReference type="KEGG" id="acan:ACA1_095950"/>
<accession>L8GIM1</accession>
<dbReference type="Proteomes" id="UP000011083">
    <property type="component" value="Unassembled WGS sequence"/>
</dbReference>
<dbReference type="AlphaFoldDB" id="L8GIM1"/>
<reference evidence="1 2" key="1">
    <citation type="journal article" date="2013" name="Genome Biol.">
        <title>Genome of Acanthamoeba castellanii highlights extensive lateral gene transfer and early evolution of tyrosine kinase signaling.</title>
        <authorList>
            <person name="Clarke M."/>
            <person name="Lohan A.J."/>
            <person name="Liu B."/>
            <person name="Lagkouvardos I."/>
            <person name="Roy S."/>
            <person name="Zafar N."/>
            <person name="Bertelli C."/>
            <person name="Schilde C."/>
            <person name="Kianianmomeni A."/>
            <person name="Burglin T.R."/>
            <person name="Frech C."/>
            <person name="Turcotte B."/>
            <person name="Kopec K.O."/>
            <person name="Synnott J.M."/>
            <person name="Choo C."/>
            <person name="Paponov I."/>
            <person name="Finkler A."/>
            <person name="Soon Heng Tan C."/>
            <person name="Hutchins A.P."/>
            <person name="Weinmeier T."/>
            <person name="Rattei T."/>
            <person name="Chu J.S."/>
            <person name="Gimenez G."/>
            <person name="Irimia M."/>
            <person name="Rigden D.J."/>
            <person name="Fitzpatrick D.A."/>
            <person name="Lorenzo-Morales J."/>
            <person name="Bateman A."/>
            <person name="Chiu C.H."/>
            <person name="Tang P."/>
            <person name="Hegemann P."/>
            <person name="Fromm H."/>
            <person name="Raoult D."/>
            <person name="Greub G."/>
            <person name="Miranda-Saavedra D."/>
            <person name="Chen N."/>
            <person name="Nash P."/>
            <person name="Ginger M.L."/>
            <person name="Horn M."/>
            <person name="Schaap P."/>
            <person name="Caler L."/>
            <person name="Loftus B."/>
        </authorList>
    </citation>
    <scope>NUCLEOTIDE SEQUENCE [LARGE SCALE GENOMIC DNA]</scope>
    <source>
        <strain evidence="1 2">Neff</strain>
    </source>
</reference>
<proteinExistence type="predicted"/>
<dbReference type="EMBL" id="KB008103">
    <property type="protein sequence ID" value="ELR12935.1"/>
    <property type="molecule type" value="Genomic_DNA"/>
</dbReference>
<dbReference type="OrthoDB" id="549336at2759"/>
<name>L8GIM1_ACACF</name>
<protein>
    <submittedName>
        <fullName evidence="1">Uncharacterized protein</fullName>
    </submittedName>
</protein>
<gene>
    <name evidence="1" type="ORF">ACA1_095950</name>
</gene>
<dbReference type="GeneID" id="14913527"/>
<evidence type="ECO:0000313" key="2">
    <source>
        <dbReference type="Proteomes" id="UP000011083"/>
    </source>
</evidence>
<organism evidence="1 2">
    <name type="scientific">Acanthamoeba castellanii (strain ATCC 30010 / Neff)</name>
    <dbReference type="NCBI Taxonomy" id="1257118"/>
    <lineage>
        <taxon>Eukaryota</taxon>
        <taxon>Amoebozoa</taxon>
        <taxon>Discosea</taxon>
        <taxon>Longamoebia</taxon>
        <taxon>Centramoebida</taxon>
        <taxon>Acanthamoebidae</taxon>
        <taxon>Acanthamoeba</taxon>
    </lineage>
</organism>
<keyword evidence="2" id="KW-1185">Reference proteome</keyword>
<evidence type="ECO:0000313" key="1">
    <source>
        <dbReference type="EMBL" id="ELR12935.1"/>
    </source>
</evidence>